<sequence>MRGGGAAGWSLVQNILDLLRQNWLVKISY</sequence>
<accession>A0A2K3KWE7</accession>
<proteinExistence type="predicted"/>
<organism evidence="1 2">
    <name type="scientific">Trifolium pratense</name>
    <name type="common">Red clover</name>
    <dbReference type="NCBI Taxonomy" id="57577"/>
    <lineage>
        <taxon>Eukaryota</taxon>
        <taxon>Viridiplantae</taxon>
        <taxon>Streptophyta</taxon>
        <taxon>Embryophyta</taxon>
        <taxon>Tracheophyta</taxon>
        <taxon>Spermatophyta</taxon>
        <taxon>Magnoliopsida</taxon>
        <taxon>eudicotyledons</taxon>
        <taxon>Gunneridae</taxon>
        <taxon>Pentapetalae</taxon>
        <taxon>rosids</taxon>
        <taxon>fabids</taxon>
        <taxon>Fabales</taxon>
        <taxon>Fabaceae</taxon>
        <taxon>Papilionoideae</taxon>
        <taxon>50 kb inversion clade</taxon>
        <taxon>NPAAA clade</taxon>
        <taxon>Hologalegina</taxon>
        <taxon>IRL clade</taxon>
        <taxon>Trifolieae</taxon>
        <taxon>Trifolium</taxon>
    </lineage>
</organism>
<feature type="non-terminal residue" evidence="1">
    <location>
        <position position="29"/>
    </location>
</feature>
<evidence type="ECO:0000313" key="1">
    <source>
        <dbReference type="EMBL" id="PNX70613.1"/>
    </source>
</evidence>
<protein>
    <submittedName>
        <fullName evidence="1">Uncharacterized protein</fullName>
    </submittedName>
</protein>
<gene>
    <name evidence="1" type="ORF">L195_g057569</name>
</gene>
<dbReference type="AlphaFoldDB" id="A0A2K3KWE7"/>
<dbReference type="EMBL" id="ASHM01114802">
    <property type="protein sequence ID" value="PNX70613.1"/>
    <property type="molecule type" value="Genomic_DNA"/>
</dbReference>
<comment type="caution">
    <text evidence="1">The sequence shown here is derived from an EMBL/GenBank/DDBJ whole genome shotgun (WGS) entry which is preliminary data.</text>
</comment>
<reference evidence="1 2" key="1">
    <citation type="journal article" date="2014" name="Am. J. Bot.">
        <title>Genome assembly and annotation for red clover (Trifolium pratense; Fabaceae).</title>
        <authorList>
            <person name="Istvanek J."/>
            <person name="Jaros M."/>
            <person name="Krenek A."/>
            <person name="Repkova J."/>
        </authorList>
    </citation>
    <scope>NUCLEOTIDE SEQUENCE [LARGE SCALE GENOMIC DNA]</scope>
    <source>
        <strain evidence="2">cv. Tatra</strain>
        <tissue evidence="1">Young leaves</tissue>
    </source>
</reference>
<reference evidence="1 2" key="2">
    <citation type="journal article" date="2017" name="Front. Plant Sci.">
        <title>Gene Classification and Mining of Molecular Markers Useful in Red Clover (Trifolium pratense) Breeding.</title>
        <authorList>
            <person name="Istvanek J."/>
            <person name="Dluhosova J."/>
            <person name="Dluhos P."/>
            <person name="Patkova L."/>
            <person name="Nedelnik J."/>
            <person name="Repkova J."/>
        </authorList>
    </citation>
    <scope>NUCLEOTIDE SEQUENCE [LARGE SCALE GENOMIC DNA]</scope>
    <source>
        <strain evidence="2">cv. Tatra</strain>
        <tissue evidence="1">Young leaves</tissue>
    </source>
</reference>
<evidence type="ECO:0000313" key="2">
    <source>
        <dbReference type="Proteomes" id="UP000236291"/>
    </source>
</evidence>
<name>A0A2K3KWE7_TRIPR</name>
<dbReference type="Proteomes" id="UP000236291">
    <property type="component" value="Unassembled WGS sequence"/>
</dbReference>